<dbReference type="PROSITE" id="PS50102">
    <property type="entry name" value="RRM"/>
    <property type="match status" value="1"/>
</dbReference>
<evidence type="ECO:0000256" key="3">
    <source>
        <dbReference type="SAM" id="MobiDB-lite"/>
    </source>
</evidence>
<reference evidence="5" key="1">
    <citation type="submission" date="2022-10" db="EMBL/GenBank/DDBJ databases">
        <title>Adaptive evolution leads to modifications in subtelomeric GC content in a zoonotic Cryptosporidium species.</title>
        <authorList>
            <person name="Li J."/>
            <person name="Feng Y."/>
            <person name="Xiao L."/>
        </authorList>
    </citation>
    <scope>NUCLEOTIDE SEQUENCE</scope>
    <source>
        <strain evidence="5">25894</strain>
    </source>
</reference>
<evidence type="ECO:0000256" key="2">
    <source>
        <dbReference type="PROSITE-ProRule" id="PRU00176"/>
    </source>
</evidence>
<dbReference type="SUPFAM" id="SSF54928">
    <property type="entry name" value="RNA-binding domain, RBD"/>
    <property type="match status" value="1"/>
</dbReference>
<feature type="region of interest" description="Disordered" evidence="3">
    <location>
        <begin position="219"/>
        <end position="245"/>
    </location>
</feature>
<dbReference type="SMART" id="SM00360">
    <property type="entry name" value="RRM"/>
    <property type="match status" value="1"/>
</dbReference>
<name>A0ABQ8P8X7_9CRYT</name>
<dbReference type="CDD" id="cd12306">
    <property type="entry name" value="RRM_II_PABPs"/>
    <property type="match status" value="1"/>
</dbReference>
<dbReference type="Pfam" id="PF00076">
    <property type="entry name" value="RRM_1"/>
    <property type="match status" value="1"/>
</dbReference>
<evidence type="ECO:0000313" key="5">
    <source>
        <dbReference type="EMBL" id="KAJ1612770.1"/>
    </source>
</evidence>
<dbReference type="Gene3D" id="3.30.70.330">
    <property type="match status" value="1"/>
</dbReference>
<evidence type="ECO:0000256" key="1">
    <source>
        <dbReference type="ARBA" id="ARBA00022884"/>
    </source>
</evidence>
<evidence type="ECO:0000259" key="4">
    <source>
        <dbReference type="PROSITE" id="PS50102"/>
    </source>
</evidence>
<proteinExistence type="predicted"/>
<dbReference type="EMBL" id="JAPCXB010000042">
    <property type="protein sequence ID" value="KAJ1612770.1"/>
    <property type="molecule type" value="Genomic_DNA"/>
</dbReference>
<evidence type="ECO:0000313" key="6">
    <source>
        <dbReference type="Proteomes" id="UP001071777"/>
    </source>
</evidence>
<dbReference type="PANTHER" id="PTHR23236:SF12">
    <property type="entry name" value="EUKARYOTIC INITIATION FACTOR 4B-RELATED"/>
    <property type="match status" value="1"/>
</dbReference>
<dbReference type="PANTHER" id="PTHR23236">
    <property type="entry name" value="EUKARYOTIC TRANSLATION INITIATION FACTOR 4B/4H"/>
    <property type="match status" value="1"/>
</dbReference>
<sequence>MDSVDQAAFGESLNGELKDANMANSELISVCGSGMGGSMGVPSSSSSAVSGVSCTMGSNVFDLGDSKALGDESIKSLGDSMMDSDFPEPVDDEEVKRSIYVGNVDYGTKLSDLQDLFKNCGSINRITIINDKKTGMPKGFAYLEFCETEAVETALKFDGALFRGRQIKVSTKRRNIPGYNRARGLGPGGGFRARGGHRGYSRGGGGVVQGHGANIRGHHGSSYKSHRGGGGVGGFPGNRHLVNPY</sequence>
<dbReference type="Proteomes" id="UP001071777">
    <property type="component" value="Unassembled WGS sequence"/>
</dbReference>
<organism evidence="5 6">
    <name type="scientific">Cryptosporidium canis</name>
    <dbReference type="NCBI Taxonomy" id="195482"/>
    <lineage>
        <taxon>Eukaryota</taxon>
        <taxon>Sar</taxon>
        <taxon>Alveolata</taxon>
        <taxon>Apicomplexa</taxon>
        <taxon>Conoidasida</taxon>
        <taxon>Coccidia</taxon>
        <taxon>Eucoccidiorida</taxon>
        <taxon>Eimeriorina</taxon>
        <taxon>Cryptosporidiidae</taxon>
        <taxon>Cryptosporidium</taxon>
    </lineage>
</organism>
<keyword evidence="6" id="KW-1185">Reference proteome</keyword>
<gene>
    <name evidence="5" type="ORF">OJ252_1167</name>
</gene>
<comment type="caution">
    <text evidence="5">The sequence shown here is derived from an EMBL/GenBank/DDBJ whole genome shotgun (WGS) entry which is preliminary data.</text>
</comment>
<accession>A0ABQ8P8X7</accession>
<dbReference type="InterPro" id="IPR012677">
    <property type="entry name" value="Nucleotide-bd_a/b_plait_sf"/>
</dbReference>
<keyword evidence="1 2" id="KW-0694">RNA-binding</keyword>
<feature type="domain" description="RRM" evidence="4">
    <location>
        <begin position="97"/>
        <end position="174"/>
    </location>
</feature>
<dbReference type="InterPro" id="IPR000504">
    <property type="entry name" value="RRM_dom"/>
</dbReference>
<dbReference type="InterPro" id="IPR035979">
    <property type="entry name" value="RBD_domain_sf"/>
</dbReference>
<protein>
    <submittedName>
        <fullName evidence="5">Sgn1p-like RRM domain-containing protein</fullName>
    </submittedName>
</protein>